<dbReference type="OrthoDB" id="507128at2759"/>
<dbReference type="AlphaFoldDB" id="A0A0C3SDE4"/>
<proteinExistence type="predicted"/>
<reference evidence="2 3" key="1">
    <citation type="journal article" date="2014" name="PLoS Genet.">
        <title>Analysis of the Phlebiopsis gigantea genome, transcriptome and secretome provides insight into its pioneer colonization strategies of wood.</title>
        <authorList>
            <person name="Hori C."/>
            <person name="Ishida T."/>
            <person name="Igarashi K."/>
            <person name="Samejima M."/>
            <person name="Suzuki H."/>
            <person name="Master E."/>
            <person name="Ferreira P."/>
            <person name="Ruiz-Duenas F.J."/>
            <person name="Held B."/>
            <person name="Canessa P."/>
            <person name="Larrondo L.F."/>
            <person name="Schmoll M."/>
            <person name="Druzhinina I.S."/>
            <person name="Kubicek C.P."/>
            <person name="Gaskell J.A."/>
            <person name="Kersten P."/>
            <person name="St John F."/>
            <person name="Glasner J."/>
            <person name="Sabat G."/>
            <person name="Splinter BonDurant S."/>
            <person name="Syed K."/>
            <person name="Yadav J."/>
            <person name="Mgbeahuruike A.C."/>
            <person name="Kovalchuk A."/>
            <person name="Asiegbu F.O."/>
            <person name="Lackner G."/>
            <person name="Hoffmeister D."/>
            <person name="Rencoret J."/>
            <person name="Gutierrez A."/>
            <person name="Sun H."/>
            <person name="Lindquist E."/>
            <person name="Barry K."/>
            <person name="Riley R."/>
            <person name="Grigoriev I.V."/>
            <person name="Henrissat B."/>
            <person name="Kues U."/>
            <person name="Berka R.M."/>
            <person name="Martinez A.T."/>
            <person name="Covert S.F."/>
            <person name="Blanchette R.A."/>
            <person name="Cullen D."/>
        </authorList>
    </citation>
    <scope>NUCLEOTIDE SEQUENCE [LARGE SCALE GENOMIC DNA]</scope>
    <source>
        <strain evidence="2 3">11061_1 CR5-6</strain>
    </source>
</reference>
<accession>A0A0C3SDE4</accession>
<name>A0A0C3SDE4_PHLG1</name>
<dbReference type="InterPro" id="IPR011042">
    <property type="entry name" value="6-blade_b-propeller_TolB-like"/>
</dbReference>
<feature type="non-terminal residue" evidence="2">
    <location>
        <position position="1"/>
    </location>
</feature>
<dbReference type="EMBL" id="KN840444">
    <property type="protein sequence ID" value="KIP11742.1"/>
    <property type="molecule type" value="Genomic_DNA"/>
</dbReference>
<evidence type="ECO:0000313" key="2">
    <source>
        <dbReference type="EMBL" id="KIP11742.1"/>
    </source>
</evidence>
<dbReference type="InterPro" id="IPR054539">
    <property type="entry name" value="Beta-prop_PDH"/>
</dbReference>
<dbReference type="Gene3D" id="2.120.10.30">
    <property type="entry name" value="TolB, C-terminal domain"/>
    <property type="match status" value="1"/>
</dbReference>
<dbReference type="Proteomes" id="UP000053257">
    <property type="component" value="Unassembled WGS sequence"/>
</dbReference>
<dbReference type="HOGENOM" id="CLU_1247978_0_0_1"/>
<dbReference type="STRING" id="745531.A0A0C3SDE4"/>
<keyword evidence="3" id="KW-1185">Reference proteome</keyword>
<dbReference type="InterPro" id="IPR011041">
    <property type="entry name" value="Quinoprot_gluc/sorb_DH_b-prop"/>
</dbReference>
<protein>
    <recommendedName>
        <fullName evidence="1">Pyrroloquinoline quinone-dependent pyranose dehydrogenase beta-propeller domain-containing protein</fullName>
    </recommendedName>
</protein>
<feature type="domain" description="Pyrroloquinoline quinone-dependent pyranose dehydrogenase beta-propeller" evidence="1">
    <location>
        <begin position="24"/>
        <end position="220"/>
    </location>
</feature>
<dbReference type="Pfam" id="PF22807">
    <property type="entry name" value="TrAA12"/>
    <property type="match status" value="1"/>
</dbReference>
<organism evidence="2 3">
    <name type="scientific">Phlebiopsis gigantea (strain 11061_1 CR5-6)</name>
    <name type="common">White-rot fungus</name>
    <name type="synonym">Peniophora gigantea</name>
    <dbReference type="NCBI Taxonomy" id="745531"/>
    <lineage>
        <taxon>Eukaryota</taxon>
        <taxon>Fungi</taxon>
        <taxon>Dikarya</taxon>
        <taxon>Basidiomycota</taxon>
        <taxon>Agaricomycotina</taxon>
        <taxon>Agaricomycetes</taxon>
        <taxon>Polyporales</taxon>
        <taxon>Phanerochaetaceae</taxon>
        <taxon>Phlebiopsis</taxon>
    </lineage>
</organism>
<evidence type="ECO:0000259" key="1">
    <source>
        <dbReference type="Pfam" id="PF22807"/>
    </source>
</evidence>
<sequence>LIRPPTISRGRLIRSTHSLGLTAAFVNDNPADELEFVDLAAPPATNRFYGFPDCTTIWDPAADPQGDPRFLDFHTGEQFSLQLEPQRDDAWCQQPRNNVPPRMSFQAHSVPLDLKFFLPTKQSNLNVSLPLAWSGDAFVSFHGSFDRTPPTGYGVVRVPFNGLQPASSPSSTAGYFFLAQATDLDACPGTCIRPVGLAFADDGRLFVSSDSSGELFVISAEN</sequence>
<evidence type="ECO:0000313" key="3">
    <source>
        <dbReference type="Proteomes" id="UP000053257"/>
    </source>
</evidence>
<gene>
    <name evidence="2" type="ORF">PHLGIDRAFT_114317</name>
</gene>
<dbReference type="SUPFAM" id="SSF50952">
    <property type="entry name" value="Soluble quinoprotein glucose dehydrogenase"/>
    <property type="match status" value="1"/>
</dbReference>